<dbReference type="PIRSF" id="PIRSF033887">
    <property type="entry name" value="PduX"/>
    <property type="match status" value="1"/>
</dbReference>
<dbReference type="EMBL" id="CP018145">
    <property type="protein sequence ID" value="ASJ55971.1"/>
    <property type="molecule type" value="Genomic_DNA"/>
</dbReference>
<dbReference type="RefSeq" id="WP_087347763.1">
    <property type="nucleotide sequence ID" value="NZ_CP018145.1"/>
</dbReference>
<dbReference type="PANTHER" id="PTHR43527">
    <property type="entry name" value="4-DIPHOSPHOCYTIDYL-2-C-METHYL-D-ERYTHRITOL KINASE, CHLOROPLASTIC"/>
    <property type="match status" value="1"/>
</dbReference>
<keyword evidence="2" id="KW-0547">Nucleotide-binding</keyword>
<reference evidence="6 7" key="1">
    <citation type="submission" date="2016-11" db="EMBL/GenBank/DDBJ databases">
        <authorList>
            <person name="Jaros S."/>
            <person name="Januszkiewicz K."/>
            <person name="Wedrychowicz H."/>
        </authorList>
    </citation>
    <scope>NUCLEOTIDE SEQUENCE [LARGE SCALE GENOMIC DNA]</scope>
    <source>
        <strain evidence="6 7">NF2</strain>
    </source>
</reference>
<accession>A0A220MLP6</accession>
<evidence type="ECO:0000256" key="3">
    <source>
        <dbReference type="ARBA" id="ARBA00022777"/>
    </source>
</evidence>
<keyword evidence="1" id="KW-0808">Transferase</keyword>
<dbReference type="Gene3D" id="3.30.230.10">
    <property type="match status" value="1"/>
</dbReference>
<evidence type="ECO:0000256" key="2">
    <source>
        <dbReference type="ARBA" id="ARBA00022741"/>
    </source>
</evidence>
<dbReference type="SUPFAM" id="SSF54211">
    <property type="entry name" value="Ribosomal protein S5 domain 2-like"/>
    <property type="match status" value="1"/>
</dbReference>
<dbReference type="PANTHER" id="PTHR43527:SF1">
    <property type="entry name" value="L-THREONINE KINASE"/>
    <property type="match status" value="1"/>
</dbReference>
<sequence>MSMIKTSSISRFPNTNDVGIGVSVGTFGELLQGILEENNLDFLVTLPIKNASYATFYSIPTLQEIVIVPRSKQKSKRLVEKIIQHYGLPAGGILEINSELPVGKGLASSSADLVAASRAVGDCFGINIEPSLLEWFLSSIEPTDGVMYEGSVSYYHKEVRLREYIGELPALCIVSIDEGGTIDTVEFNKRTKPYTQEEKMEYSVLLQKITKAIREKDVHTIGAVSSRSAILNQKILPKKLLPEVMEINEKIGGLGTVVAHSGTSLGILLLKEEPDFYQKLELGYRWLSEWNKEVHVYHT</sequence>
<protein>
    <submittedName>
        <fullName evidence="6">Kinase</fullName>
    </submittedName>
</protein>
<gene>
    <name evidence="6" type="ORF">BP422_21945</name>
</gene>
<proteinExistence type="predicted"/>
<dbReference type="KEGG" id="bfm:BP422_21945"/>
<dbReference type="Pfam" id="PF00288">
    <property type="entry name" value="GHMP_kinases_N"/>
    <property type="match status" value="1"/>
</dbReference>
<dbReference type="InterPro" id="IPR020568">
    <property type="entry name" value="Ribosomal_Su5_D2-typ_SF"/>
</dbReference>
<evidence type="ECO:0000313" key="6">
    <source>
        <dbReference type="EMBL" id="ASJ55971.1"/>
    </source>
</evidence>
<keyword evidence="3 6" id="KW-0418">Kinase</keyword>
<dbReference type="Proteomes" id="UP000197781">
    <property type="component" value="Chromosome"/>
</dbReference>
<keyword evidence="4" id="KW-0067">ATP-binding</keyword>
<dbReference type="AlphaFoldDB" id="A0A220MLP6"/>
<name>A0A220MLP6_9BACL</name>
<evidence type="ECO:0000313" key="7">
    <source>
        <dbReference type="Proteomes" id="UP000197781"/>
    </source>
</evidence>
<dbReference type="InterPro" id="IPR012363">
    <property type="entry name" value="PduX"/>
</dbReference>
<evidence type="ECO:0000256" key="4">
    <source>
        <dbReference type="ARBA" id="ARBA00022840"/>
    </source>
</evidence>
<dbReference type="GO" id="GO:0016301">
    <property type="term" value="F:kinase activity"/>
    <property type="evidence" value="ECO:0007669"/>
    <property type="project" value="UniProtKB-KW"/>
</dbReference>
<dbReference type="GO" id="GO:0005524">
    <property type="term" value="F:ATP binding"/>
    <property type="evidence" value="ECO:0007669"/>
    <property type="project" value="UniProtKB-KW"/>
</dbReference>
<dbReference type="InterPro" id="IPR014721">
    <property type="entry name" value="Ribsml_uS5_D2-typ_fold_subgr"/>
</dbReference>
<evidence type="ECO:0000256" key="1">
    <source>
        <dbReference type="ARBA" id="ARBA00022679"/>
    </source>
</evidence>
<dbReference type="InterPro" id="IPR006204">
    <property type="entry name" value="GHMP_kinase_N_dom"/>
</dbReference>
<organism evidence="6 7">
    <name type="scientific">Brevibacillus formosus</name>
    <dbReference type="NCBI Taxonomy" id="54913"/>
    <lineage>
        <taxon>Bacteria</taxon>
        <taxon>Bacillati</taxon>
        <taxon>Bacillota</taxon>
        <taxon>Bacilli</taxon>
        <taxon>Bacillales</taxon>
        <taxon>Paenibacillaceae</taxon>
        <taxon>Brevibacillus</taxon>
    </lineage>
</organism>
<feature type="domain" description="GHMP kinase N-terminal" evidence="5">
    <location>
        <begin position="76"/>
        <end position="133"/>
    </location>
</feature>
<evidence type="ECO:0000259" key="5">
    <source>
        <dbReference type="Pfam" id="PF00288"/>
    </source>
</evidence>